<dbReference type="OrthoDB" id="9802344at2"/>
<dbReference type="GO" id="GO:0005829">
    <property type="term" value="C:cytosol"/>
    <property type="evidence" value="ECO:0007669"/>
    <property type="project" value="TreeGrafter"/>
</dbReference>
<dbReference type="PANTHER" id="PTHR33221:SF5">
    <property type="entry name" value="HTH-TYPE TRANSCRIPTIONAL REGULATOR ISCR"/>
    <property type="match status" value="1"/>
</dbReference>
<dbReference type="AlphaFoldDB" id="A0A4Q0MMW0"/>
<comment type="caution">
    <text evidence="2">The sequence shown here is derived from an EMBL/GenBank/DDBJ whole genome shotgun (WGS) entry which is preliminary data.</text>
</comment>
<evidence type="ECO:0000313" key="3">
    <source>
        <dbReference type="Proteomes" id="UP000289708"/>
    </source>
</evidence>
<keyword evidence="1" id="KW-0238">DNA-binding</keyword>
<evidence type="ECO:0000313" key="2">
    <source>
        <dbReference type="EMBL" id="RXF75120.1"/>
    </source>
</evidence>
<dbReference type="InterPro" id="IPR036388">
    <property type="entry name" value="WH-like_DNA-bd_sf"/>
</dbReference>
<proteinExistence type="predicted"/>
<dbReference type="InterPro" id="IPR036390">
    <property type="entry name" value="WH_DNA-bd_sf"/>
</dbReference>
<gene>
    <name evidence="2" type="ORF">EK403_03480</name>
</gene>
<dbReference type="Gene3D" id="1.10.10.10">
    <property type="entry name" value="Winged helix-like DNA-binding domain superfamily/Winged helix DNA-binding domain"/>
    <property type="match status" value="1"/>
</dbReference>
<dbReference type="RefSeq" id="WP_128776110.1">
    <property type="nucleotide sequence ID" value="NZ_RYFI01000002.1"/>
</dbReference>
<dbReference type="PANTHER" id="PTHR33221">
    <property type="entry name" value="WINGED HELIX-TURN-HELIX TRANSCRIPTIONAL REGULATOR, RRF2 FAMILY"/>
    <property type="match status" value="1"/>
</dbReference>
<reference evidence="2 3" key="1">
    <citation type="submission" date="2018-12" db="EMBL/GenBank/DDBJ databases">
        <title>bacterium Hansschlegelia zhihuaiae S113.</title>
        <authorList>
            <person name="He J."/>
        </authorList>
    </citation>
    <scope>NUCLEOTIDE SEQUENCE [LARGE SCALE GENOMIC DNA]</scope>
    <source>
        <strain evidence="2 3">S 113</strain>
    </source>
</reference>
<sequence length="149" mass="16439">MISQKAKYALKALVALGRAPEGKPSSIRDLAARETIPQSFLEQILIELRRAGFVESRRGKDGGYLLAQPPSSIGLGRVLRLLDGPLAPLPCLSRTAYRRCSDCADEANCTVRRIFQDMYETTVEIMDRTTLKDAIDAPAETTDRLQLSS</sequence>
<dbReference type="NCBIfam" id="TIGR00738">
    <property type="entry name" value="rrf2_super"/>
    <property type="match status" value="1"/>
</dbReference>
<dbReference type="Pfam" id="PF02082">
    <property type="entry name" value="Rrf2"/>
    <property type="match status" value="1"/>
</dbReference>
<name>A0A4Q0MMW0_9HYPH</name>
<dbReference type="GO" id="GO:0003700">
    <property type="term" value="F:DNA-binding transcription factor activity"/>
    <property type="evidence" value="ECO:0007669"/>
    <property type="project" value="TreeGrafter"/>
</dbReference>
<organism evidence="2 3">
    <name type="scientific">Hansschlegelia zhihuaiae</name>
    <dbReference type="NCBI Taxonomy" id="405005"/>
    <lineage>
        <taxon>Bacteria</taxon>
        <taxon>Pseudomonadati</taxon>
        <taxon>Pseudomonadota</taxon>
        <taxon>Alphaproteobacteria</taxon>
        <taxon>Hyphomicrobiales</taxon>
        <taxon>Methylopilaceae</taxon>
        <taxon>Hansschlegelia</taxon>
    </lineage>
</organism>
<keyword evidence="3" id="KW-1185">Reference proteome</keyword>
<accession>A0A4Q0MMW0</accession>
<protein>
    <submittedName>
        <fullName evidence="2">Rrf2 family transcriptional regulator</fullName>
    </submittedName>
</protein>
<dbReference type="PROSITE" id="PS51197">
    <property type="entry name" value="HTH_RRF2_2"/>
    <property type="match status" value="1"/>
</dbReference>
<dbReference type="GO" id="GO:0003677">
    <property type="term" value="F:DNA binding"/>
    <property type="evidence" value="ECO:0007669"/>
    <property type="project" value="UniProtKB-KW"/>
</dbReference>
<dbReference type="InterPro" id="IPR000944">
    <property type="entry name" value="Tscrpt_reg_Rrf2"/>
</dbReference>
<evidence type="ECO:0000256" key="1">
    <source>
        <dbReference type="ARBA" id="ARBA00023125"/>
    </source>
</evidence>
<dbReference type="SUPFAM" id="SSF46785">
    <property type="entry name" value="Winged helix' DNA-binding domain"/>
    <property type="match status" value="1"/>
</dbReference>
<dbReference type="EMBL" id="RYFI01000002">
    <property type="protein sequence ID" value="RXF75120.1"/>
    <property type="molecule type" value="Genomic_DNA"/>
</dbReference>
<dbReference type="Proteomes" id="UP000289708">
    <property type="component" value="Unassembled WGS sequence"/>
</dbReference>